<organism evidence="1 2">
    <name type="scientific">Gossypium gossypioides</name>
    <name type="common">Mexican cotton</name>
    <name type="synonym">Selera gossypioides</name>
    <dbReference type="NCBI Taxonomy" id="34282"/>
    <lineage>
        <taxon>Eukaryota</taxon>
        <taxon>Viridiplantae</taxon>
        <taxon>Streptophyta</taxon>
        <taxon>Embryophyta</taxon>
        <taxon>Tracheophyta</taxon>
        <taxon>Spermatophyta</taxon>
        <taxon>Magnoliopsida</taxon>
        <taxon>eudicotyledons</taxon>
        <taxon>Gunneridae</taxon>
        <taxon>Pentapetalae</taxon>
        <taxon>rosids</taxon>
        <taxon>malvids</taxon>
        <taxon>Malvales</taxon>
        <taxon>Malvaceae</taxon>
        <taxon>Malvoideae</taxon>
        <taxon>Gossypium</taxon>
    </lineage>
</organism>
<dbReference type="EMBL" id="JABEZY010000006">
    <property type="protein sequence ID" value="MBA0739742.1"/>
    <property type="molecule type" value="Genomic_DNA"/>
</dbReference>
<gene>
    <name evidence="1" type="ORF">Gogos_012979</name>
</gene>
<evidence type="ECO:0000313" key="2">
    <source>
        <dbReference type="Proteomes" id="UP000593579"/>
    </source>
</evidence>
<evidence type="ECO:0000313" key="1">
    <source>
        <dbReference type="EMBL" id="MBA0739742.1"/>
    </source>
</evidence>
<dbReference type="Proteomes" id="UP000593579">
    <property type="component" value="Unassembled WGS sequence"/>
</dbReference>
<name>A0A7J9BU66_GOSGO</name>
<keyword evidence="2" id="KW-1185">Reference proteome</keyword>
<dbReference type="AlphaFoldDB" id="A0A7J9BU66"/>
<accession>A0A7J9BU66</accession>
<proteinExistence type="predicted"/>
<comment type="caution">
    <text evidence="1">The sequence shown here is derived from an EMBL/GenBank/DDBJ whole genome shotgun (WGS) entry which is preliminary data.</text>
</comment>
<protein>
    <submittedName>
        <fullName evidence="1">Uncharacterized protein</fullName>
    </submittedName>
</protein>
<sequence>MVQNGVGEWIFRYNRHMGKCSAFDMEL</sequence>
<reference evidence="1 2" key="1">
    <citation type="journal article" date="2019" name="Genome Biol. Evol.">
        <title>Insights into the evolution of the New World diploid cottons (Gossypium, subgenus Houzingenia) based on genome sequencing.</title>
        <authorList>
            <person name="Grover C.E."/>
            <person name="Arick M.A. 2nd"/>
            <person name="Thrash A."/>
            <person name="Conover J.L."/>
            <person name="Sanders W.S."/>
            <person name="Peterson D.G."/>
            <person name="Frelichowski J.E."/>
            <person name="Scheffler J.A."/>
            <person name="Scheffler B.E."/>
            <person name="Wendel J.F."/>
        </authorList>
    </citation>
    <scope>NUCLEOTIDE SEQUENCE [LARGE SCALE GENOMIC DNA]</scope>
    <source>
        <strain evidence="1">5</strain>
        <tissue evidence="1">Leaf</tissue>
    </source>
</reference>